<keyword evidence="2" id="KW-1185">Reference proteome</keyword>
<dbReference type="Proteomes" id="UP000467700">
    <property type="component" value="Unassembled WGS sequence"/>
</dbReference>
<reference evidence="1 2" key="1">
    <citation type="submission" date="2020-01" db="EMBL/GenBank/DDBJ databases">
        <authorList>
            <person name="Gupta K D."/>
        </authorList>
    </citation>
    <scope>NUCLEOTIDE SEQUENCE [LARGE SCALE GENOMIC DNA]</scope>
</reference>
<dbReference type="AlphaFoldDB" id="A0A8S0W1Q2"/>
<evidence type="ECO:0000313" key="2">
    <source>
        <dbReference type="Proteomes" id="UP000467700"/>
    </source>
</evidence>
<protein>
    <submittedName>
        <fullName evidence="1">Uncharacterized protein</fullName>
    </submittedName>
</protein>
<accession>A0A8S0W1Q2</accession>
<comment type="caution">
    <text evidence="1">The sequence shown here is derived from an EMBL/GenBank/DDBJ whole genome shotgun (WGS) entry which is preliminary data.</text>
</comment>
<organism evidence="1 2">
    <name type="scientific">Cyclocybe aegerita</name>
    <name type="common">Black poplar mushroom</name>
    <name type="synonym">Agrocybe aegerita</name>
    <dbReference type="NCBI Taxonomy" id="1973307"/>
    <lineage>
        <taxon>Eukaryota</taxon>
        <taxon>Fungi</taxon>
        <taxon>Dikarya</taxon>
        <taxon>Basidiomycota</taxon>
        <taxon>Agaricomycotina</taxon>
        <taxon>Agaricomycetes</taxon>
        <taxon>Agaricomycetidae</taxon>
        <taxon>Agaricales</taxon>
        <taxon>Agaricineae</taxon>
        <taxon>Bolbitiaceae</taxon>
        <taxon>Cyclocybe</taxon>
    </lineage>
</organism>
<name>A0A8S0W1Q2_CYCAE</name>
<evidence type="ECO:0000313" key="1">
    <source>
        <dbReference type="EMBL" id="CAA7266645.1"/>
    </source>
</evidence>
<dbReference type="EMBL" id="CACVBS010000056">
    <property type="protein sequence ID" value="CAA7266645.1"/>
    <property type="molecule type" value="Genomic_DNA"/>
</dbReference>
<gene>
    <name evidence="1" type="ORF">AAE3_LOCUS8994</name>
</gene>
<proteinExistence type="predicted"/>
<sequence>MASRYDVENSAIFKDLQSIDIASSRNGHLGSNVSNSPVVAKYPHETLTSTLQRPEYCSPLGAEETSFERMFELRLGRISLEVEKYGSLGFGKEHLVLILSCVDAKLLLGLSRQSAKVS</sequence>